<feature type="transmembrane region" description="Helical" evidence="1">
    <location>
        <begin position="20"/>
        <end position="39"/>
    </location>
</feature>
<organism evidence="2">
    <name type="scientific">Salmonella enterica</name>
    <name type="common">Salmonella choleraesuis</name>
    <dbReference type="NCBI Taxonomy" id="28901"/>
    <lineage>
        <taxon>Bacteria</taxon>
        <taxon>Pseudomonadati</taxon>
        <taxon>Pseudomonadota</taxon>
        <taxon>Gammaproteobacteria</taxon>
        <taxon>Enterobacterales</taxon>
        <taxon>Enterobacteriaceae</taxon>
        <taxon>Salmonella</taxon>
    </lineage>
</organism>
<accession>A0A762BW52</accession>
<reference evidence="2" key="2">
    <citation type="submission" date="2020-02" db="EMBL/GenBank/DDBJ databases">
        <authorList>
            <consortium name="NCBI Pathogen Detection Project"/>
        </authorList>
    </citation>
    <scope>NUCLEOTIDE SEQUENCE</scope>
    <source>
        <strain evidence="2">MA.1090600297</strain>
    </source>
</reference>
<sequence>MPHTPQSIAMFLEFYRQHKTPVDIVLFLLAGLFVRLFYWGGHFREACGDMILGLCIATFVYARAPNITIDIPGYGPVTISHLEIAFALGVGGYKGIKSVVFLILKKRFGIDIRARRVEKQNNNQPR</sequence>
<evidence type="ECO:0000313" key="2">
    <source>
        <dbReference type="EMBL" id="HAG3504796.1"/>
    </source>
</evidence>
<keyword evidence="1" id="KW-1133">Transmembrane helix</keyword>
<feature type="transmembrane region" description="Helical" evidence="1">
    <location>
        <begin position="46"/>
        <end position="64"/>
    </location>
</feature>
<proteinExistence type="predicted"/>
<dbReference type="AlphaFoldDB" id="A0A762BW52"/>
<protein>
    <submittedName>
        <fullName evidence="2">Uncharacterized protein</fullName>
    </submittedName>
</protein>
<dbReference type="RefSeq" id="WP_183059299.1">
    <property type="nucleotide sequence ID" value="NZ_CAIZAL010000064.1"/>
</dbReference>
<keyword evidence="1" id="KW-0812">Transmembrane</keyword>
<keyword evidence="1" id="KW-0472">Membrane</keyword>
<feature type="transmembrane region" description="Helical" evidence="1">
    <location>
        <begin position="84"/>
        <end position="104"/>
    </location>
</feature>
<name>A0A762BW52_SALER</name>
<reference evidence="2" key="1">
    <citation type="journal article" date="2018" name="Genome Biol.">
        <title>SKESA: strategic k-mer extension for scrupulous assemblies.</title>
        <authorList>
            <person name="Souvorov A."/>
            <person name="Agarwala R."/>
            <person name="Lipman D.J."/>
        </authorList>
    </citation>
    <scope>NUCLEOTIDE SEQUENCE</scope>
    <source>
        <strain evidence="2">MA.1090600297</strain>
    </source>
</reference>
<evidence type="ECO:0000256" key="1">
    <source>
        <dbReference type="SAM" id="Phobius"/>
    </source>
</evidence>
<dbReference type="EMBL" id="DAAYBQ010000017">
    <property type="protein sequence ID" value="HAG3504796.1"/>
    <property type="molecule type" value="Genomic_DNA"/>
</dbReference>
<comment type="caution">
    <text evidence="2">The sequence shown here is derived from an EMBL/GenBank/DDBJ whole genome shotgun (WGS) entry which is preliminary data.</text>
</comment>
<gene>
    <name evidence="2" type="ORF">G8Z56_003707</name>
</gene>